<dbReference type="SUPFAM" id="SSF48452">
    <property type="entry name" value="TPR-like"/>
    <property type="match status" value="1"/>
</dbReference>
<sequence>MRRLAVILSMDVEGFTSLVEKDEAAALRSVEHAYRDLILPSIGDFGGEVFKTTGDGLLAEFASPVSAVKWTARFQRVLAADDFALGPKLRVRAGLVMGDIVVAGNDRFGDGVNVATRVQALSPPGGMAISRGVFEYLAGKTDLYFTDIGERALKGLSGAQRIWIWDPKIVGVTRPHAVATPDPATHPSIVVLPFDNLGGDPERDVFIEGMVEEITASLSRVREFLVIARHSAYAFRGSTQDVREIAEELGVRYLLEGSVRFAGARMRVSLRLVDGESALQIWSDRIEAQVADVFEVQDHIAELVSGALHPTIRQAEVERSRRKPPESLVAYDLVMRALPHLWAHRREENAQAIALVNQALAREPRDGRAAAIGAWAHGQQIAYHWSGDFSAERDAAHDLLDRTAGRIDDDPLALTAAATAMTLVDGDLDRANALIDRAIDIDVNHAWAWTRRGFARVYAGRTDEAFACFERAMRLSPRDPFSFNSMVGMGLAHFSAGRAAEAARWTRRALAEKPGMTWAFRDLSAFLGAAGDEEGAKAAFDVFCSQRQDVTEATVRDALHFMNPALLDAYVAGLATAGLACHSGREEGPSRAAGQGAVPYQSLVGEV</sequence>
<dbReference type="GO" id="GO:0035556">
    <property type="term" value="P:intracellular signal transduction"/>
    <property type="evidence" value="ECO:0007669"/>
    <property type="project" value="InterPro"/>
</dbReference>
<gene>
    <name evidence="3" type="ORF">GCM10011335_11140</name>
</gene>
<keyword evidence="1" id="KW-0802">TPR repeat</keyword>
<dbReference type="Proteomes" id="UP000613160">
    <property type="component" value="Unassembled WGS sequence"/>
</dbReference>
<dbReference type="InterPro" id="IPR001054">
    <property type="entry name" value="A/G_cyclase"/>
</dbReference>
<protein>
    <submittedName>
        <fullName evidence="3">Adenylate cyclase</fullName>
    </submittedName>
</protein>
<feature type="domain" description="Guanylate cyclase" evidence="2">
    <location>
        <begin position="6"/>
        <end position="119"/>
    </location>
</feature>
<dbReference type="InterPro" id="IPR019734">
    <property type="entry name" value="TPR_rpt"/>
</dbReference>
<dbReference type="InterPro" id="IPR029787">
    <property type="entry name" value="Nucleotide_cyclase"/>
</dbReference>
<dbReference type="Pfam" id="PF13424">
    <property type="entry name" value="TPR_12"/>
    <property type="match status" value="1"/>
</dbReference>
<dbReference type="EMBL" id="BMJJ01000002">
    <property type="protein sequence ID" value="GGD10001.1"/>
    <property type="molecule type" value="Genomic_DNA"/>
</dbReference>
<evidence type="ECO:0000256" key="1">
    <source>
        <dbReference type="PROSITE-ProRule" id="PRU00339"/>
    </source>
</evidence>
<dbReference type="InterPro" id="IPR011990">
    <property type="entry name" value="TPR-like_helical_dom_sf"/>
</dbReference>
<organism evidence="3 4">
    <name type="scientific">Aureimonas glaciei</name>
    <dbReference type="NCBI Taxonomy" id="1776957"/>
    <lineage>
        <taxon>Bacteria</taxon>
        <taxon>Pseudomonadati</taxon>
        <taxon>Pseudomonadota</taxon>
        <taxon>Alphaproteobacteria</taxon>
        <taxon>Hyphomicrobiales</taxon>
        <taxon>Aurantimonadaceae</taxon>
        <taxon>Aureimonas</taxon>
    </lineage>
</organism>
<dbReference type="Gene3D" id="3.30.70.1230">
    <property type="entry name" value="Nucleotide cyclase"/>
    <property type="match status" value="1"/>
</dbReference>
<dbReference type="PANTHER" id="PTHR43081:SF19">
    <property type="entry name" value="PH-SENSITIVE ADENYLATE CYCLASE RV1264"/>
    <property type="match status" value="1"/>
</dbReference>
<evidence type="ECO:0000313" key="4">
    <source>
        <dbReference type="Proteomes" id="UP000613160"/>
    </source>
</evidence>
<dbReference type="SUPFAM" id="SSF55073">
    <property type="entry name" value="Nucleotide cyclase"/>
    <property type="match status" value="1"/>
</dbReference>
<feature type="repeat" description="TPR" evidence="1">
    <location>
        <begin position="446"/>
        <end position="479"/>
    </location>
</feature>
<keyword evidence="4" id="KW-1185">Reference proteome</keyword>
<dbReference type="PANTHER" id="PTHR43081">
    <property type="entry name" value="ADENYLATE CYCLASE, TERMINAL-DIFFERENTIATION SPECIFIC-RELATED"/>
    <property type="match status" value="1"/>
</dbReference>
<name>A0A916XTY8_9HYPH</name>
<evidence type="ECO:0000313" key="3">
    <source>
        <dbReference type="EMBL" id="GGD10001.1"/>
    </source>
</evidence>
<dbReference type="AlphaFoldDB" id="A0A916XTY8"/>
<accession>A0A916XTY8</accession>
<comment type="caution">
    <text evidence="3">The sequence shown here is derived from an EMBL/GenBank/DDBJ whole genome shotgun (WGS) entry which is preliminary data.</text>
</comment>
<reference evidence="3" key="1">
    <citation type="journal article" date="2014" name="Int. J. Syst. Evol. Microbiol.">
        <title>Complete genome sequence of Corynebacterium casei LMG S-19264T (=DSM 44701T), isolated from a smear-ripened cheese.</title>
        <authorList>
            <consortium name="US DOE Joint Genome Institute (JGI-PGF)"/>
            <person name="Walter F."/>
            <person name="Albersmeier A."/>
            <person name="Kalinowski J."/>
            <person name="Ruckert C."/>
        </authorList>
    </citation>
    <scope>NUCLEOTIDE SEQUENCE</scope>
    <source>
        <strain evidence="3">CGMCC 1.15493</strain>
    </source>
</reference>
<dbReference type="PROSITE" id="PS50005">
    <property type="entry name" value="TPR"/>
    <property type="match status" value="1"/>
</dbReference>
<dbReference type="PROSITE" id="PS50125">
    <property type="entry name" value="GUANYLATE_CYCLASE_2"/>
    <property type="match status" value="1"/>
</dbReference>
<dbReference type="GO" id="GO:0006171">
    <property type="term" value="P:cAMP biosynthetic process"/>
    <property type="evidence" value="ECO:0007669"/>
    <property type="project" value="TreeGrafter"/>
</dbReference>
<dbReference type="Gene3D" id="1.25.40.10">
    <property type="entry name" value="Tetratricopeptide repeat domain"/>
    <property type="match status" value="1"/>
</dbReference>
<dbReference type="GO" id="GO:0004016">
    <property type="term" value="F:adenylate cyclase activity"/>
    <property type="evidence" value="ECO:0007669"/>
    <property type="project" value="UniProtKB-ARBA"/>
</dbReference>
<dbReference type="Pfam" id="PF00211">
    <property type="entry name" value="Guanylate_cyc"/>
    <property type="match status" value="1"/>
</dbReference>
<proteinExistence type="predicted"/>
<dbReference type="CDD" id="cd07302">
    <property type="entry name" value="CHD"/>
    <property type="match status" value="1"/>
</dbReference>
<reference evidence="3" key="2">
    <citation type="submission" date="2020-09" db="EMBL/GenBank/DDBJ databases">
        <authorList>
            <person name="Sun Q."/>
            <person name="Zhou Y."/>
        </authorList>
    </citation>
    <scope>NUCLEOTIDE SEQUENCE</scope>
    <source>
        <strain evidence="3">CGMCC 1.15493</strain>
    </source>
</reference>
<evidence type="ECO:0000259" key="2">
    <source>
        <dbReference type="PROSITE" id="PS50125"/>
    </source>
</evidence>
<dbReference type="SMART" id="SM00028">
    <property type="entry name" value="TPR"/>
    <property type="match status" value="2"/>
</dbReference>
<dbReference type="InterPro" id="IPR050697">
    <property type="entry name" value="Adenylyl/Guanylyl_Cyclase_3/4"/>
</dbReference>